<evidence type="ECO:0000256" key="1">
    <source>
        <dbReference type="SAM" id="SignalP"/>
    </source>
</evidence>
<proteinExistence type="predicted"/>
<keyword evidence="4" id="KW-1185">Reference proteome</keyword>
<evidence type="ECO:0000259" key="2">
    <source>
        <dbReference type="PROSITE" id="PS50206"/>
    </source>
</evidence>
<feature type="chain" id="PRO_5022786721" description="Rhodanese domain-containing protein" evidence="1">
    <location>
        <begin position="17"/>
        <end position="239"/>
    </location>
</feature>
<organism evidence="3 4">
    <name type="scientific">Chloropicon primus</name>
    <dbReference type="NCBI Taxonomy" id="1764295"/>
    <lineage>
        <taxon>Eukaryota</taxon>
        <taxon>Viridiplantae</taxon>
        <taxon>Chlorophyta</taxon>
        <taxon>Chloropicophyceae</taxon>
        <taxon>Chloropicales</taxon>
        <taxon>Chloropicaceae</taxon>
        <taxon>Chloropicon</taxon>
    </lineage>
</organism>
<evidence type="ECO:0000313" key="4">
    <source>
        <dbReference type="Proteomes" id="UP000316726"/>
    </source>
</evidence>
<dbReference type="SUPFAM" id="SSF52821">
    <property type="entry name" value="Rhodanese/Cell cycle control phosphatase"/>
    <property type="match status" value="1"/>
</dbReference>
<keyword evidence="1" id="KW-0732">Signal</keyword>
<sequence length="239" mass="27134">MALLNWLWSLFRGGGGGEEEGRDGKTKTEVVYEYYSNFRKNAYGEIPELELREAWRRMLEDKNLVVVDVRKEEEMDCSRIPGALSKDRFMDNLKHDKSFLEDKDVCCYCTIGYRSGFFVKELPEVIRSVTGKTETGVMVYNLKGSILGWIHEGYPVVSKDLVTVKRVHVNSQKFDLAPPGYDTHWFGKARVALGLFEALGCLAGTWLKGAASRLNYVLPVALSTALGLWVIKKFKYILS</sequence>
<dbReference type="EMBL" id="CP031052">
    <property type="protein sequence ID" value="QDZ25945.1"/>
    <property type="molecule type" value="Genomic_DNA"/>
</dbReference>
<dbReference type="Gene3D" id="3.40.250.10">
    <property type="entry name" value="Rhodanese-like domain"/>
    <property type="match status" value="1"/>
</dbReference>
<dbReference type="CDD" id="cd00158">
    <property type="entry name" value="RHOD"/>
    <property type="match status" value="1"/>
</dbReference>
<dbReference type="InterPro" id="IPR036873">
    <property type="entry name" value="Rhodanese-like_dom_sf"/>
</dbReference>
<name>A0A5B8N258_9CHLO</name>
<accession>A0A5B8N258</accession>
<dbReference type="Pfam" id="PF00581">
    <property type="entry name" value="Rhodanese"/>
    <property type="match status" value="1"/>
</dbReference>
<dbReference type="OrthoDB" id="511248at2759"/>
<evidence type="ECO:0000313" key="3">
    <source>
        <dbReference type="EMBL" id="QDZ25945.1"/>
    </source>
</evidence>
<dbReference type="STRING" id="1764295.A0A5B8N258"/>
<protein>
    <recommendedName>
        <fullName evidence="2">Rhodanese domain-containing protein</fullName>
    </recommendedName>
</protein>
<dbReference type="InterPro" id="IPR001763">
    <property type="entry name" value="Rhodanese-like_dom"/>
</dbReference>
<dbReference type="AlphaFoldDB" id="A0A5B8N258"/>
<feature type="domain" description="Rhodanese" evidence="2">
    <location>
        <begin position="60"/>
        <end position="158"/>
    </location>
</feature>
<dbReference type="SMART" id="SM00450">
    <property type="entry name" value="RHOD"/>
    <property type="match status" value="1"/>
</dbReference>
<feature type="signal peptide" evidence="1">
    <location>
        <begin position="1"/>
        <end position="16"/>
    </location>
</feature>
<reference evidence="3 4" key="1">
    <citation type="submission" date="2018-07" db="EMBL/GenBank/DDBJ databases">
        <title>The complete nuclear genome of the prasinophyte Chloropicon primus (CCMP1205).</title>
        <authorList>
            <person name="Pombert J.-F."/>
            <person name="Otis C."/>
            <person name="Turmel M."/>
            <person name="Lemieux C."/>
        </authorList>
    </citation>
    <scope>NUCLEOTIDE SEQUENCE [LARGE SCALE GENOMIC DNA]</scope>
    <source>
        <strain evidence="3 4">CCMP1205</strain>
    </source>
</reference>
<gene>
    <name evidence="3" type="ORF">A3770_19p84630</name>
</gene>
<dbReference type="Proteomes" id="UP000316726">
    <property type="component" value="Chromosome 19"/>
</dbReference>
<dbReference type="PROSITE" id="PS50206">
    <property type="entry name" value="RHODANESE_3"/>
    <property type="match status" value="1"/>
</dbReference>